<keyword evidence="3" id="KW-1185">Reference proteome</keyword>
<protein>
    <submittedName>
        <fullName evidence="2">Uncharacterized protein</fullName>
    </submittedName>
</protein>
<proteinExistence type="predicted"/>
<feature type="non-terminal residue" evidence="2">
    <location>
        <position position="348"/>
    </location>
</feature>
<feature type="compositionally biased region" description="Basic and acidic residues" evidence="1">
    <location>
        <begin position="154"/>
        <end position="165"/>
    </location>
</feature>
<dbReference type="AlphaFoldDB" id="X6LDN9"/>
<feature type="region of interest" description="Disordered" evidence="1">
    <location>
        <begin position="62"/>
        <end position="86"/>
    </location>
</feature>
<evidence type="ECO:0000313" key="2">
    <source>
        <dbReference type="EMBL" id="ETN99246.1"/>
    </source>
</evidence>
<evidence type="ECO:0000256" key="1">
    <source>
        <dbReference type="SAM" id="MobiDB-lite"/>
    </source>
</evidence>
<dbReference type="Proteomes" id="UP000023152">
    <property type="component" value="Unassembled WGS sequence"/>
</dbReference>
<gene>
    <name evidence="2" type="ORF">RFI_38235</name>
</gene>
<reference evidence="2 3" key="1">
    <citation type="journal article" date="2013" name="Curr. Biol.">
        <title>The Genome of the Foraminiferan Reticulomyxa filosa.</title>
        <authorList>
            <person name="Glockner G."/>
            <person name="Hulsmann N."/>
            <person name="Schleicher M."/>
            <person name="Noegel A.A."/>
            <person name="Eichinger L."/>
            <person name="Gallinger C."/>
            <person name="Pawlowski J."/>
            <person name="Sierra R."/>
            <person name="Euteneuer U."/>
            <person name="Pillet L."/>
            <person name="Moustafa A."/>
            <person name="Platzer M."/>
            <person name="Groth M."/>
            <person name="Szafranski K."/>
            <person name="Schliwa M."/>
        </authorList>
    </citation>
    <scope>NUCLEOTIDE SEQUENCE [LARGE SCALE GENOMIC DNA]</scope>
</reference>
<accession>X6LDN9</accession>
<feature type="compositionally biased region" description="Basic and acidic residues" evidence="1">
    <location>
        <begin position="223"/>
        <end position="256"/>
    </location>
</feature>
<dbReference type="EMBL" id="ASPP01044487">
    <property type="protein sequence ID" value="ETN99246.1"/>
    <property type="molecule type" value="Genomic_DNA"/>
</dbReference>
<feature type="compositionally biased region" description="Polar residues" evidence="1">
    <location>
        <begin position="213"/>
        <end position="222"/>
    </location>
</feature>
<feature type="region of interest" description="Disordered" evidence="1">
    <location>
        <begin position="15"/>
        <end position="34"/>
    </location>
</feature>
<name>X6LDN9_RETFI</name>
<feature type="non-terminal residue" evidence="2">
    <location>
        <position position="1"/>
    </location>
</feature>
<feature type="compositionally biased region" description="Basic and acidic residues" evidence="1">
    <location>
        <begin position="172"/>
        <end position="181"/>
    </location>
</feature>
<feature type="region of interest" description="Disordered" evidence="1">
    <location>
        <begin position="145"/>
        <end position="269"/>
    </location>
</feature>
<organism evidence="2 3">
    <name type="scientific">Reticulomyxa filosa</name>
    <dbReference type="NCBI Taxonomy" id="46433"/>
    <lineage>
        <taxon>Eukaryota</taxon>
        <taxon>Sar</taxon>
        <taxon>Rhizaria</taxon>
        <taxon>Retaria</taxon>
        <taxon>Foraminifera</taxon>
        <taxon>Monothalamids</taxon>
        <taxon>Reticulomyxidae</taxon>
        <taxon>Reticulomyxa</taxon>
    </lineage>
</organism>
<comment type="caution">
    <text evidence="2">The sequence shown here is derived from an EMBL/GenBank/DDBJ whole genome shotgun (WGS) entry which is preliminary data.</text>
</comment>
<evidence type="ECO:0000313" key="3">
    <source>
        <dbReference type="Proteomes" id="UP000023152"/>
    </source>
</evidence>
<sequence length="348" mass="40495">ERWKSRYKTNKYKRLRHRRRGKSDPEMLNMTQRSHRKCEYEYRSNMKNLFTLSNAIRKYEKDHGDTDDVKSGEDIKNANDTKDAGTISKPDVLRVKSKVVPSYQEQEELLFHHLFDDDDYVDSDPCLSSSASDDVEQLDLYETWDVSNDVDTETLPKECEEKEQHGGVVTKTTHDERRANKDASGVSRKGGGKDKKKASRDKVVEKKSRRNAHGSNSLTTKIASHETQENNEKKKEEERGKEEEEKEEKGEKENSNARRIKRSSGPYRGHVYAKKEWIEEEFGKQAKTSYEFTVKKKDKWGRDQSRELVLDLSMQVIRVKDKSGKTHKEHLVSSILSFEDFSNPKLPT</sequence>
<feature type="compositionally biased region" description="Basic and acidic residues" evidence="1">
    <location>
        <begin position="62"/>
        <end position="83"/>
    </location>
</feature>